<dbReference type="PROSITE" id="PS00108">
    <property type="entry name" value="PROTEIN_KINASE_ST"/>
    <property type="match status" value="1"/>
</dbReference>
<accession>A0A918KAM5</accession>
<reference evidence="10" key="1">
    <citation type="journal article" date="2014" name="Int. J. Syst. Evol. Microbiol.">
        <title>Complete genome sequence of Corynebacterium casei LMG S-19264T (=DSM 44701T), isolated from a smear-ripened cheese.</title>
        <authorList>
            <consortium name="US DOE Joint Genome Institute (JGI-PGF)"/>
            <person name="Walter F."/>
            <person name="Albersmeier A."/>
            <person name="Kalinowski J."/>
            <person name="Ruckert C."/>
        </authorList>
    </citation>
    <scope>NUCLEOTIDE SEQUENCE</scope>
    <source>
        <strain evidence="10">JCM 4956</strain>
    </source>
</reference>
<dbReference type="InterPro" id="IPR017441">
    <property type="entry name" value="Protein_kinase_ATP_BS"/>
</dbReference>
<reference evidence="10" key="2">
    <citation type="submission" date="2020-09" db="EMBL/GenBank/DDBJ databases">
        <authorList>
            <person name="Sun Q."/>
            <person name="Ohkuma M."/>
        </authorList>
    </citation>
    <scope>NUCLEOTIDE SEQUENCE</scope>
    <source>
        <strain evidence="10">JCM 4956</strain>
    </source>
</reference>
<dbReference type="SUPFAM" id="SSF56112">
    <property type="entry name" value="Protein kinase-like (PK-like)"/>
    <property type="match status" value="1"/>
</dbReference>
<dbReference type="AlphaFoldDB" id="A0A918KAM5"/>
<dbReference type="InterPro" id="IPR000719">
    <property type="entry name" value="Prot_kinase_dom"/>
</dbReference>
<dbReference type="Proteomes" id="UP000645555">
    <property type="component" value="Unassembled WGS sequence"/>
</dbReference>
<dbReference type="RefSeq" id="WP_229916148.1">
    <property type="nucleotide sequence ID" value="NZ_BMWD01000007.1"/>
</dbReference>
<sequence length="679" mass="69741">MTSEDAVSEESGRTRVIAGRYALQSQLGEGGMGTVWRAHDEVLHREVAIKEVRPPVGLATSAIERMYTRLEREAWAAARVSHRNVVTIYDVAMEEGRPWIVMELVRGQSLADLLKAEGTLTARRAASIGGEVLAALLAAHEAGVLHRDVKPANVLMAKDGRVVLTDFGIAVVEGSTALTMTGEVVGSPEFLAPERALGKRPGLASDLWSLGVLLYAAVEGSSPFRQNTPLSTLRAIVDTELPPVRRAGALTPVIEGLLRKDPDERLGAEQAVRELRLVSEGGTLDSATGPQADSPTVVAEPERQPAAEEPPTRVDPRLTIQAPATRAETHLAAQPAPDRADTHVSAESASAEDGTQPAAQPAYDDAETHIATQLSPGGDETRDATLASAAPTGTQRTAQVSPAQAGAQAAAGSSPTGPTGAAAPARPAASGPEAQPTVTHVPAQPAGTRPVPAQTPPAQPVPARPAAQEPTVTGTPAVAPTRRNRRTTVLVAAGAALCALALAGTGYALMGGGDDDAKKGNAAAPTTGAASASPGAGDAEEAAAPGTGDDGQDAAVSEGVRMKVTGSHTTYSGQCPPPNGQAPTFTATFTVERLPAQFSYRWVSTDGSVTDEEWRTLSFPNGGSLTKQVTISLTTWAKAGTFKSGIGVELNAPLKGRSNTVPLSLTCDPGAADGTSSGQ</sequence>
<evidence type="ECO:0000256" key="4">
    <source>
        <dbReference type="ARBA" id="ARBA00022741"/>
    </source>
</evidence>
<feature type="compositionally biased region" description="Low complexity" evidence="8">
    <location>
        <begin position="464"/>
        <end position="481"/>
    </location>
</feature>
<dbReference type="EMBL" id="BMWD01000007">
    <property type="protein sequence ID" value="GGX57106.1"/>
    <property type="molecule type" value="Genomic_DNA"/>
</dbReference>
<keyword evidence="5" id="KW-0418">Kinase</keyword>
<feature type="compositionally biased region" description="Pro residues" evidence="8">
    <location>
        <begin position="453"/>
        <end position="463"/>
    </location>
</feature>
<evidence type="ECO:0000256" key="2">
    <source>
        <dbReference type="ARBA" id="ARBA00022527"/>
    </source>
</evidence>
<feature type="compositionally biased region" description="Low complexity" evidence="8">
    <location>
        <begin position="398"/>
        <end position="432"/>
    </location>
</feature>
<dbReference type="GO" id="GO:0005524">
    <property type="term" value="F:ATP binding"/>
    <property type="evidence" value="ECO:0007669"/>
    <property type="project" value="UniProtKB-UniRule"/>
</dbReference>
<evidence type="ECO:0000256" key="1">
    <source>
        <dbReference type="ARBA" id="ARBA00012513"/>
    </source>
</evidence>
<evidence type="ECO:0000259" key="9">
    <source>
        <dbReference type="PROSITE" id="PS50011"/>
    </source>
</evidence>
<feature type="region of interest" description="Disordered" evidence="8">
    <location>
        <begin position="277"/>
        <end position="363"/>
    </location>
</feature>
<feature type="compositionally biased region" description="Polar residues" evidence="8">
    <location>
        <begin position="285"/>
        <end position="294"/>
    </location>
</feature>
<feature type="compositionally biased region" description="Basic and acidic residues" evidence="8">
    <location>
        <begin position="300"/>
        <end position="316"/>
    </location>
</feature>
<evidence type="ECO:0000256" key="7">
    <source>
        <dbReference type="PROSITE-ProRule" id="PRU10141"/>
    </source>
</evidence>
<dbReference type="Gene3D" id="1.10.510.10">
    <property type="entry name" value="Transferase(Phosphotransferase) domain 1"/>
    <property type="match status" value="1"/>
</dbReference>
<dbReference type="Gene3D" id="3.30.200.20">
    <property type="entry name" value="Phosphorylase Kinase, domain 1"/>
    <property type="match status" value="1"/>
</dbReference>
<keyword evidence="6 7" id="KW-0067">ATP-binding</keyword>
<feature type="compositionally biased region" description="Low complexity" evidence="8">
    <location>
        <begin position="520"/>
        <end position="547"/>
    </location>
</feature>
<dbReference type="PANTHER" id="PTHR43289">
    <property type="entry name" value="MITOGEN-ACTIVATED PROTEIN KINASE KINASE KINASE 20-RELATED"/>
    <property type="match status" value="1"/>
</dbReference>
<comment type="caution">
    <text evidence="10">The sequence shown here is derived from an EMBL/GenBank/DDBJ whole genome shotgun (WGS) entry which is preliminary data.</text>
</comment>
<name>A0A918KAM5_9ACTN</name>
<evidence type="ECO:0000313" key="10">
    <source>
        <dbReference type="EMBL" id="GGX57106.1"/>
    </source>
</evidence>
<feature type="region of interest" description="Disordered" evidence="8">
    <location>
        <begin position="390"/>
        <end position="481"/>
    </location>
</feature>
<feature type="region of interest" description="Disordered" evidence="8">
    <location>
        <begin position="519"/>
        <end position="554"/>
    </location>
</feature>
<dbReference type="GO" id="GO:0004674">
    <property type="term" value="F:protein serine/threonine kinase activity"/>
    <property type="evidence" value="ECO:0007669"/>
    <property type="project" value="UniProtKB-KW"/>
</dbReference>
<evidence type="ECO:0000256" key="5">
    <source>
        <dbReference type="ARBA" id="ARBA00022777"/>
    </source>
</evidence>
<dbReference type="Pfam" id="PF00069">
    <property type="entry name" value="Pkinase"/>
    <property type="match status" value="1"/>
</dbReference>
<keyword evidence="3" id="KW-0808">Transferase</keyword>
<evidence type="ECO:0000256" key="3">
    <source>
        <dbReference type="ARBA" id="ARBA00022679"/>
    </source>
</evidence>
<dbReference type="PANTHER" id="PTHR43289:SF6">
    <property type="entry name" value="SERINE_THREONINE-PROTEIN KINASE NEKL-3"/>
    <property type="match status" value="1"/>
</dbReference>
<evidence type="ECO:0000313" key="11">
    <source>
        <dbReference type="Proteomes" id="UP000645555"/>
    </source>
</evidence>
<feature type="domain" description="Protein kinase" evidence="9">
    <location>
        <begin position="21"/>
        <end position="277"/>
    </location>
</feature>
<dbReference type="EC" id="2.7.11.1" evidence="1"/>
<protein>
    <recommendedName>
        <fullName evidence="1">non-specific serine/threonine protein kinase</fullName>
        <ecNumber evidence="1">2.7.11.1</ecNumber>
    </recommendedName>
</protein>
<dbReference type="InterPro" id="IPR011009">
    <property type="entry name" value="Kinase-like_dom_sf"/>
</dbReference>
<keyword evidence="4 7" id="KW-0547">Nucleotide-binding</keyword>
<evidence type="ECO:0000256" key="6">
    <source>
        <dbReference type="ARBA" id="ARBA00022840"/>
    </source>
</evidence>
<proteinExistence type="predicted"/>
<dbReference type="SMART" id="SM00220">
    <property type="entry name" value="S_TKc"/>
    <property type="match status" value="1"/>
</dbReference>
<dbReference type="CDD" id="cd14014">
    <property type="entry name" value="STKc_PknB_like"/>
    <property type="match status" value="1"/>
</dbReference>
<dbReference type="InterPro" id="IPR008271">
    <property type="entry name" value="Ser/Thr_kinase_AS"/>
</dbReference>
<organism evidence="10 11">
    <name type="scientific">Streptomyces fructofermentans</name>
    <dbReference type="NCBI Taxonomy" id="152141"/>
    <lineage>
        <taxon>Bacteria</taxon>
        <taxon>Bacillati</taxon>
        <taxon>Actinomycetota</taxon>
        <taxon>Actinomycetes</taxon>
        <taxon>Kitasatosporales</taxon>
        <taxon>Streptomycetaceae</taxon>
        <taxon>Streptomyces</taxon>
    </lineage>
</organism>
<keyword evidence="2" id="KW-0723">Serine/threonine-protein kinase</keyword>
<keyword evidence="11" id="KW-1185">Reference proteome</keyword>
<dbReference type="PROSITE" id="PS50011">
    <property type="entry name" value="PROTEIN_KINASE_DOM"/>
    <property type="match status" value="1"/>
</dbReference>
<feature type="binding site" evidence="7">
    <location>
        <position position="50"/>
    </location>
    <ligand>
        <name>ATP</name>
        <dbReference type="ChEBI" id="CHEBI:30616"/>
    </ligand>
</feature>
<dbReference type="PROSITE" id="PS00107">
    <property type="entry name" value="PROTEIN_KINASE_ATP"/>
    <property type="match status" value="1"/>
</dbReference>
<evidence type="ECO:0000256" key="8">
    <source>
        <dbReference type="SAM" id="MobiDB-lite"/>
    </source>
</evidence>
<gene>
    <name evidence="10" type="ORF">GCM10010515_25800</name>
</gene>